<organism evidence="6">
    <name type="scientific">Anthurium amnicola</name>
    <dbReference type="NCBI Taxonomy" id="1678845"/>
    <lineage>
        <taxon>Eukaryota</taxon>
        <taxon>Viridiplantae</taxon>
        <taxon>Streptophyta</taxon>
        <taxon>Embryophyta</taxon>
        <taxon>Tracheophyta</taxon>
        <taxon>Spermatophyta</taxon>
        <taxon>Magnoliopsida</taxon>
        <taxon>Liliopsida</taxon>
        <taxon>Araceae</taxon>
        <taxon>Pothoideae</taxon>
        <taxon>Potheae</taxon>
        <taxon>Anthurium</taxon>
    </lineage>
</organism>
<dbReference type="AlphaFoldDB" id="A0A1D1XL70"/>
<feature type="compositionally biased region" description="Low complexity" evidence="4">
    <location>
        <begin position="28"/>
        <end position="47"/>
    </location>
</feature>
<dbReference type="PANTHER" id="PTHR47447">
    <property type="entry name" value="OS03G0856100 PROTEIN"/>
    <property type="match status" value="1"/>
</dbReference>
<evidence type="ECO:0000259" key="5">
    <source>
        <dbReference type="Pfam" id="PF17177"/>
    </source>
</evidence>
<feature type="repeat" description="PPR" evidence="3">
    <location>
        <begin position="382"/>
        <end position="416"/>
    </location>
</feature>
<dbReference type="InterPro" id="IPR011990">
    <property type="entry name" value="TPR-like_helical_dom_sf"/>
</dbReference>
<dbReference type="PANTHER" id="PTHR47447:SF28">
    <property type="entry name" value="PENTACOTRIPEPTIDE-REPEAT REGION OF PRORP DOMAIN-CONTAINING PROTEIN"/>
    <property type="match status" value="1"/>
</dbReference>
<evidence type="ECO:0000313" key="6">
    <source>
        <dbReference type="EMBL" id="JAT43137.1"/>
    </source>
</evidence>
<gene>
    <name evidence="6" type="primary">At5g47360_2</name>
    <name evidence="6" type="ORF">g.51421</name>
</gene>
<feature type="region of interest" description="Disordered" evidence="4">
    <location>
        <begin position="11"/>
        <end position="47"/>
    </location>
</feature>
<sequence length="551" mass="59215">RLSLMHLGAQSVGGAGGIRCSTRPFRDSSSSSESGTASNLPRASAPAPLRMAARRPLGGSPFSSAAAAALPSASRRIPLPSLPLLLPRLLSAAADVYCALLRAPPDSSPPTLEKALTATLTHVAPKLDPSTVDSVLRRSPSSTPADREALFRFFVWAGLQPTCRHSTAAYGKACDVLRLPRHPESLDRLLDAYRREGVPVSARTFRVLFGLCRAAASPDQALRLLRRMGEFDCRPDTSSYNAVLRLLTGAGGRNTGMAERLLEEMALAGVHPDMVTCVSTVRAFCDAGRFDDARGLVERMRARGCAPNVVVYSALLEGACKCGNLDAATELLGEMERGAAEGCAAPNVVTYTCLMKCLCQKGRTKDAVGVLDRMGRQGCVPNRVTVSTLLKGLCGEGMLEEAFDLVERLVREGSVPSEDCYSSLAACLLEHGQVEGAEKLVKRMLGSGVKPDGLTRNALLRCLCSKRRFLDGFNWVREMWEEGLLFDPDVYSSLLAGACEEGHLLQAVALVKEMIQREIPVSPPCLDGLVELLKKSGEVEFAEQIMRLRGS</sequence>
<name>A0A1D1XL70_9ARAE</name>
<dbReference type="InterPro" id="IPR033443">
    <property type="entry name" value="PROP1-like_PPR_dom"/>
</dbReference>
<dbReference type="NCBIfam" id="TIGR00756">
    <property type="entry name" value="PPR"/>
    <property type="match status" value="6"/>
</dbReference>
<dbReference type="Gene3D" id="1.25.40.10">
    <property type="entry name" value="Tetratricopeptide repeat domain"/>
    <property type="match status" value="4"/>
</dbReference>
<feature type="domain" description="PROP1-like PPR" evidence="5">
    <location>
        <begin position="189"/>
        <end position="323"/>
    </location>
</feature>
<dbReference type="InterPro" id="IPR002885">
    <property type="entry name" value="PPR_rpt"/>
</dbReference>
<feature type="repeat" description="PPR" evidence="3">
    <location>
        <begin position="236"/>
        <end position="272"/>
    </location>
</feature>
<dbReference type="Pfam" id="PF01535">
    <property type="entry name" value="PPR"/>
    <property type="match status" value="3"/>
</dbReference>
<dbReference type="EMBL" id="GDJX01024799">
    <property type="protein sequence ID" value="JAT43137.1"/>
    <property type="molecule type" value="Transcribed_RNA"/>
</dbReference>
<proteinExistence type="inferred from homology"/>
<feature type="repeat" description="PPR" evidence="3">
    <location>
        <begin position="308"/>
        <end position="342"/>
    </location>
</feature>
<reference evidence="6" key="1">
    <citation type="submission" date="2015-07" db="EMBL/GenBank/DDBJ databases">
        <title>Transcriptome Assembly of Anthurium amnicola.</title>
        <authorList>
            <person name="Suzuki J."/>
        </authorList>
    </citation>
    <scope>NUCLEOTIDE SEQUENCE</scope>
</reference>
<evidence type="ECO:0000256" key="4">
    <source>
        <dbReference type="SAM" id="MobiDB-lite"/>
    </source>
</evidence>
<feature type="repeat" description="PPR" evidence="3">
    <location>
        <begin position="417"/>
        <end position="451"/>
    </location>
</feature>
<accession>A0A1D1XL70</accession>
<feature type="non-terminal residue" evidence="6">
    <location>
        <position position="1"/>
    </location>
</feature>
<evidence type="ECO:0000256" key="2">
    <source>
        <dbReference type="ARBA" id="ARBA00022737"/>
    </source>
</evidence>
<dbReference type="Pfam" id="PF13041">
    <property type="entry name" value="PPR_2"/>
    <property type="match status" value="1"/>
</dbReference>
<dbReference type="PROSITE" id="PS51375">
    <property type="entry name" value="PPR"/>
    <property type="match status" value="7"/>
</dbReference>
<dbReference type="Pfam" id="PF17177">
    <property type="entry name" value="PPR_long"/>
    <property type="match status" value="1"/>
</dbReference>
<feature type="repeat" description="PPR" evidence="3">
    <location>
        <begin position="487"/>
        <end position="521"/>
    </location>
</feature>
<feature type="repeat" description="PPR" evidence="3">
    <location>
        <begin position="347"/>
        <end position="381"/>
    </location>
</feature>
<protein>
    <submittedName>
        <fullName evidence="6">Pentatricopeptide repeat-containing protein At5g47360</fullName>
    </submittedName>
</protein>
<evidence type="ECO:0000256" key="1">
    <source>
        <dbReference type="ARBA" id="ARBA00007626"/>
    </source>
</evidence>
<feature type="repeat" description="PPR" evidence="3">
    <location>
        <begin position="273"/>
        <end position="307"/>
    </location>
</feature>
<evidence type="ECO:0000256" key="3">
    <source>
        <dbReference type="PROSITE-ProRule" id="PRU00708"/>
    </source>
</evidence>
<keyword evidence="2" id="KW-0677">Repeat</keyword>
<comment type="similarity">
    <text evidence="1">Belongs to the PPR family. P subfamily.</text>
</comment>